<comment type="caution">
    <text evidence="5">The sequence shown here is derived from an EMBL/GenBank/DDBJ whole genome shotgun (WGS) entry which is preliminary data.</text>
</comment>
<evidence type="ECO:0000313" key="5">
    <source>
        <dbReference type="EMBL" id="KAJ8386954.1"/>
    </source>
</evidence>
<keyword evidence="6" id="KW-1185">Reference proteome</keyword>
<gene>
    <name evidence="5" type="ORF">AAFF_G00161310</name>
</gene>
<sequence>MGKKCDLSDFYRRLIVGARQGGVSISETADFVGFSCTTVSRVYREWCEKQKTSSERQFSGRKHLVNESGQRRMDRLVQADRKATVTQITTRYNSSMQKSISERTTRRTLKWMGYSKRRPHRAMQIANGAHVMEGPGDAAVTTEMTVHQESPAPVDPPAAVAAPVKTKGKRARAQSKEPKAESAPKPKKAKEAKEPKKKPAPKPKKPKEVKEAKGKPGPKPKQAKDGKQEKIDEAFKKVRRKVDRFKGMSETEVMTKTLPDILTTNLDFVIIGINPGLMAAYIGGGFLAQETISGSASSCPVSLKISSITCMMRHCLRSMG</sequence>
<evidence type="ECO:0000256" key="1">
    <source>
        <dbReference type="ARBA" id="ARBA00022763"/>
    </source>
</evidence>
<evidence type="ECO:0000313" key="6">
    <source>
        <dbReference type="Proteomes" id="UP001221898"/>
    </source>
</evidence>
<dbReference type="InterPro" id="IPR009057">
    <property type="entry name" value="Homeodomain-like_sf"/>
</dbReference>
<dbReference type="InterPro" id="IPR036895">
    <property type="entry name" value="Uracil-DNA_glycosylase-like_sf"/>
</dbReference>
<dbReference type="GO" id="GO:0006285">
    <property type="term" value="P:base-excision repair, AP site formation"/>
    <property type="evidence" value="ECO:0007669"/>
    <property type="project" value="InterPro"/>
</dbReference>
<dbReference type="GO" id="GO:0005634">
    <property type="term" value="C:nucleus"/>
    <property type="evidence" value="ECO:0007669"/>
    <property type="project" value="TreeGrafter"/>
</dbReference>
<organism evidence="5 6">
    <name type="scientific">Aldrovandia affinis</name>
    <dbReference type="NCBI Taxonomy" id="143900"/>
    <lineage>
        <taxon>Eukaryota</taxon>
        <taxon>Metazoa</taxon>
        <taxon>Chordata</taxon>
        <taxon>Craniata</taxon>
        <taxon>Vertebrata</taxon>
        <taxon>Euteleostomi</taxon>
        <taxon>Actinopterygii</taxon>
        <taxon>Neopterygii</taxon>
        <taxon>Teleostei</taxon>
        <taxon>Notacanthiformes</taxon>
        <taxon>Halosauridae</taxon>
        <taxon>Aldrovandia</taxon>
    </lineage>
</organism>
<reference evidence="5" key="1">
    <citation type="journal article" date="2023" name="Science">
        <title>Genome structures resolve the early diversification of teleost fishes.</title>
        <authorList>
            <person name="Parey E."/>
            <person name="Louis A."/>
            <person name="Montfort J."/>
            <person name="Bouchez O."/>
            <person name="Roques C."/>
            <person name="Iampietro C."/>
            <person name="Lluch J."/>
            <person name="Castinel A."/>
            <person name="Donnadieu C."/>
            <person name="Desvignes T."/>
            <person name="Floi Bucao C."/>
            <person name="Jouanno E."/>
            <person name="Wen M."/>
            <person name="Mejri S."/>
            <person name="Dirks R."/>
            <person name="Jansen H."/>
            <person name="Henkel C."/>
            <person name="Chen W.J."/>
            <person name="Zahm M."/>
            <person name="Cabau C."/>
            <person name="Klopp C."/>
            <person name="Thompson A.W."/>
            <person name="Robinson-Rechavi M."/>
            <person name="Braasch I."/>
            <person name="Lecointre G."/>
            <person name="Bobe J."/>
            <person name="Postlethwait J.H."/>
            <person name="Berthelot C."/>
            <person name="Roest Crollius H."/>
            <person name="Guiguen Y."/>
        </authorList>
    </citation>
    <scope>NUCLEOTIDE SEQUENCE</scope>
    <source>
        <strain evidence="5">NC1722</strain>
    </source>
</reference>
<dbReference type="Gene3D" id="1.10.10.10">
    <property type="entry name" value="Winged helix-like DNA-binding domain superfamily/Winged helix DNA-binding domain"/>
    <property type="match status" value="1"/>
</dbReference>
<keyword evidence="1" id="KW-0227">DNA damage</keyword>
<name>A0AAD7W8M6_9TELE</name>
<keyword evidence="2" id="KW-0378">Hydrolase</keyword>
<dbReference type="SUPFAM" id="SSF46689">
    <property type="entry name" value="Homeodomain-like"/>
    <property type="match status" value="1"/>
</dbReference>
<evidence type="ECO:0000256" key="4">
    <source>
        <dbReference type="SAM" id="MobiDB-lite"/>
    </source>
</evidence>
<dbReference type="PANTHER" id="PTHR12159">
    <property type="entry name" value="G/T AND G/U MISMATCH-SPECIFIC DNA GLYCOSYLASE"/>
    <property type="match status" value="1"/>
</dbReference>
<proteinExistence type="predicted"/>
<feature type="region of interest" description="Disordered" evidence="4">
    <location>
        <begin position="143"/>
        <end position="233"/>
    </location>
</feature>
<dbReference type="PANTHER" id="PTHR12159:SF9">
    <property type="entry name" value="G_T MISMATCH-SPECIFIC THYMINE DNA GLYCOSYLASE"/>
    <property type="match status" value="1"/>
</dbReference>
<dbReference type="Proteomes" id="UP001221898">
    <property type="component" value="Unassembled WGS sequence"/>
</dbReference>
<feature type="compositionally biased region" description="Basic residues" evidence="4">
    <location>
        <begin position="195"/>
        <end position="205"/>
    </location>
</feature>
<feature type="compositionally biased region" description="Basic and acidic residues" evidence="4">
    <location>
        <begin position="174"/>
        <end position="194"/>
    </location>
</feature>
<accession>A0AAD7W8M6</accession>
<dbReference type="InterPro" id="IPR036388">
    <property type="entry name" value="WH-like_DNA-bd_sf"/>
</dbReference>
<dbReference type="EMBL" id="JAINUG010000219">
    <property type="protein sequence ID" value="KAJ8386954.1"/>
    <property type="molecule type" value="Genomic_DNA"/>
</dbReference>
<keyword evidence="3" id="KW-0234">DNA repair</keyword>
<dbReference type="GO" id="GO:0004844">
    <property type="term" value="F:uracil DNA N-glycosylase activity"/>
    <property type="evidence" value="ECO:0007669"/>
    <property type="project" value="TreeGrafter"/>
</dbReference>
<dbReference type="InterPro" id="IPR015637">
    <property type="entry name" value="MUG/TDG"/>
</dbReference>
<feature type="compositionally biased region" description="Basic and acidic residues" evidence="4">
    <location>
        <begin position="222"/>
        <end position="233"/>
    </location>
</feature>
<evidence type="ECO:0000256" key="2">
    <source>
        <dbReference type="ARBA" id="ARBA00022801"/>
    </source>
</evidence>
<dbReference type="Gene3D" id="3.40.470.10">
    <property type="entry name" value="Uracil-DNA glycosylase-like domain"/>
    <property type="match status" value="1"/>
</dbReference>
<dbReference type="GO" id="GO:0008263">
    <property type="term" value="F:pyrimidine-specific mismatch base pair DNA N-glycosylase activity"/>
    <property type="evidence" value="ECO:0007669"/>
    <property type="project" value="TreeGrafter"/>
</dbReference>
<dbReference type="AlphaFoldDB" id="A0AAD7W8M6"/>
<evidence type="ECO:0000256" key="3">
    <source>
        <dbReference type="ARBA" id="ARBA00023204"/>
    </source>
</evidence>
<protein>
    <submittedName>
        <fullName evidence="5">Uncharacterized protein</fullName>
    </submittedName>
</protein>